<dbReference type="AlphaFoldDB" id="A0A4Y7RP31"/>
<dbReference type="GO" id="GO:0006203">
    <property type="term" value="P:dGTP catabolic process"/>
    <property type="evidence" value="ECO:0007669"/>
    <property type="project" value="TreeGrafter"/>
</dbReference>
<proteinExistence type="predicted"/>
<dbReference type="Proteomes" id="UP000297597">
    <property type="component" value="Unassembled WGS sequence"/>
</dbReference>
<protein>
    <submittedName>
        <fullName evidence="1">Uncharacterized protein</fullName>
    </submittedName>
</protein>
<accession>A0A4Y7RP31</accession>
<sequence length="90" mass="10553">MRAVLLMTKIYHEIRDPVHVFIKLDNDERKVLNSFPFQRLRHIHQLAMSYLVYPGATHKRFEHSLGVMELAGRVFDIVTQEVNIHISMGP</sequence>
<gene>
    <name evidence="1" type="ORF">Pmgp_02341</name>
</gene>
<evidence type="ECO:0000313" key="2">
    <source>
        <dbReference type="Proteomes" id="UP000297597"/>
    </source>
</evidence>
<organism evidence="1 2">
    <name type="scientific">Pelotomaculum propionicicum</name>
    <dbReference type="NCBI Taxonomy" id="258475"/>
    <lineage>
        <taxon>Bacteria</taxon>
        <taxon>Bacillati</taxon>
        <taxon>Bacillota</taxon>
        <taxon>Clostridia</taxon>
        <taxon>Eubacteriales</taxon>
        <taxon>Desulfotomaculaceae</taxon>
        <taxon>Pelotomaculum</taxon>
    </lineage>
</organism>
<dbReference type="Gene3D" id="1.10.3210.10">
    <property type="entry name" value="Hypothetical protein af1432"/>
    <property type="match status" value="1"/>
</dbReference>
<dbReference type="PANTHER" id="PTHR11373:SF4">
    <property type="entry name" value="DEOXYNUCLEOSIDE TRIPHOSPHATE TRIPHOSPHOHYDROLASE SAMHD1"/>
    <property type="match status" value="1"/>
</dbReference>
<dbReference type="InterPro" id="IPR050135">
    <property type="entry name" value="dGTPase-like"/>
</dbReference>
<comment type="caution">
    <text evidence="1">The sequence shown here is derived from an EMBL/GenBank/DDBJ whole genome shotgun (WGS) entry which is preliminary data.</text>
</comment>
<dbReference type="EMBL" id="QFFZ01000026">
    <property type="protein sequence ID" value="TEB10432.1"/>
    <property type="molecule type" value="Genomic_DNA"/>
</dbReference>
<dbReference type="PANTHER" id="PTHR11373">
    <property type="entry name" value="DEOXYNUCLEOSIDE TRIPHOSPHATE TRIPHOSPHOHYDROLASE"/>
    <property type="match status" value="1"/>
</dbReference>
<name>A0A4Y7RP31_9FIRM</name>
<reference evidence="1 2" key="1">
    <citation type="journal article" date="2018" name="Environ. Microbiol.">
        <title>Novel energy conservation strategies and behaviour of Pelotomaculum schinkii driving syntrophic propionate catabolism.</title>
        <authorList>
            <person name="Hidalgo-Ahumada C.A.P."/>
            <person name="Nobu M.K."/>
            <person name="Narihiro T."/>
            <person name="Tamaki H."/>
            <person name="Liu W.T."/>
            <person name="Kamagata Y."/>
            <person name="Stams A.J.M."/>
            <person name="Imachi H."/>
            <person name="Sousa D.Z."/>
        </authorList>
    </citation>
    <scope>NUCLEOTIDE SEQUENCE [LARGE SCALE GENOMIC DNA]</scope>
    <source>
        <strain evidence="1 2">MGP</strain>
    </source>
</reference>
<dbReference type="GO" id="GO:0008832">
    <property type="term" value="F:dGTPase activity"/>
    <property type="evidence" value="ECO:0007669"/>
    <property type="project" value="TreeGrafter"/>
</dbReference>
<dbReference type="SUPFAM" id="SSF109604">
    <property type="entry name" value="HD-domain/PDEase-like"/>
    <property type="match status" value="1"/>
</dbReference>
<evidence type="ECO:0000313" key="1">
    <source>
        <dbReference type="EMBL" id="TEB10432.1"/>
    </source>
</evidence>
<keyword evidence="2" id="KW-1185">Reference proteome</keyword>